<keyword evidence="2" id="KW-0812">Transmembrane</keyword>
<feature type="domain" description="BTB" evidence="3">
    <location>
        <begin position="18"/>
        <end position="115"/>
    </location>
</feature>
<feature type="transmembrane region" description="Helical" evidence="2">
    <location>
        <begin position="751"/>
        <end position="771"/>
    </location>
</feature>
<dbReference type="Proteomes" id="UP000521872">
    <property type="component" value="Unassembled WGS sequence"/>
</dbReference>
<feature type="region of interest" description="Disordered" evidence="1">
    <location>
        <begin position="359"/>
        <end position="379"/>
    </location>
</feature>
<sequence length="1078" mass="123384">MAPSVKATIHEQFNTANADVTIRSSNNVLFKLHRANLAVNTGAFPGTEMSTQGEEVQLTESAEILELVFQFIYPRRHPTLQDLDFPKLLDVSEAVEKYEVFPALHTCEMRLQEHIQEHAHEILVHAIKHDYPSLMNRASVILALSPLVPMLEQLPTDCIIPWVKYKESWKNLVFTKTKQFITDMSMDMLCRSAQYSRSRTTTICERCRRCLRVWLSDLETHQTQEELQAAIKDHNIDASGTGGPGGPAMQHCTTFLLSKLGIGYKATTNVYKKPAPRADGPDMSTFRFRDRYPCPTLHVLSIRIRVARTTRPKPSSTRGLSIPTQQSHIARKREFPNCCQFEWQLLKQSRLKPKCWNQRAASNDPSYRGSCRSRQRTDGTEHYTIQLEAVDEPPQDLVHPLMPEVINRPHPAMSYSSNLSTLPPTSSRITFPQPLSSIQTRVENPRLILSRHLAQDDLVPVMPESSRRYVEKPRIKDRNKEVTLPALEISYNVPMPPGTWTRCVNPEGARYFLKEGGLIRRVWTDSDIFQHEILAQLKTHLTTIERFISEVGLPLQQDWDLVLNYFDDGNSSYTGYYFVDHTTHKVFFLDDYKADGLDAWGAAPGAESECHIGYEIEAQYWFFIVLYPLAFNVQKMHVQRLRGIILHFIGENIDVNDEGTASLLGRLMFLINRERFVNFYGEAHSRIESTFSVYDTPYYAQKWLFKAFSPLLFYAPNFHLRTLQSVSIDGVIHDFVLRDLMQRMNDEWEQIILFGTVVLNANVAFLAIQSVDNNDSNDPHRLPAQVLSYLSVIASVGSIFLGLLLSRQFKVKAKESQDEIRFDVAWRRRSVWELEVLAILYSSPYALLIWGMLAFIAGFASLCFKTSGLSTRIIVGSAFLMVACIITLCIRTTWDSDKRNPFQPHASPPEHASQDDPAHMSFTTEPTEETMSRSATPTPNNSQTAPDLNASENIRARNRIPAKAYGFLIDMGIALEQMKENNRAVIGPRGTVDNWKTFRKYLEELGNPFGFQADEFFFVWDPEDEVQKPCFILTLHRGQVLDENHIKKVQKALRTTQGPQWYAIDWEYTLMANGTFFK</sequence>
<keyword evidence="2" id="KW-1133">Transmembrane helix</keyword>
<accession>A0A8H4VIE7</accession>
<dbReference type="Gene3D" id="3.30.710.10">
    <property type="entry name" value="Potassium Channel Kv1.1, Chain A"/>
    <property type="match status" value="1"/>
</dbReference>
<dbReference type="SMART" id="SM00225">
    <property type="entry name" value="BTB"/>
    <property type="match status" value="1"/>
</dbReference>
<evidence type="ECO:0000313" key="5">
    <source>
        <dbReference type="Proteomes" id="UP000521872"/>
    </source>
</evidence>
<feature type="region of interest" description="Disordered" evidence="1">
    <location>
        <begin position="900"/>
        <end position="953"/>
    </location>
</feature>
<feature type="transmembrane region" description="Helical" evidence="2">
    <location>
        <begin position="869"/>
        <end position="890"/>
    </location>
</feature>
<comment type="caution">
    <text evidence="4">The sequence shown here is derived from an EMBL/GenBank/DDBJ whole genome shotgun (WGS) entry which is preliminary data.</text>
</comment>
<feature type="transmembrane region" description="Helical" evidence="2">
    <location>
        <begin position="836"/>
        <end position="857"/>
    </location>
</feature>
<evidence type="ECO:0000256" key="2">
    <source>
        <dbReference type="SAM" id="Phobius"/>
    </source>
</evidence>
<dbReference type="InterPro" id="IPR011333">
    <property type="entry name" value="SKP1/BTB/POZ_sf"/>
</dbReference>
<evidence type="ECO:0000313" key="4">
    <source>
        <dbReference type="EMBL" id="KAF4610692.1"/>
    </source>
</evidence>
<gene>
    <name evidence="4" type="ORF">D9613_007105</name>
</gene>
<feature type="compositionally biased region" description="Polar residues" evidence="1">
    <location>
        <begin position="932"/>
        <end position="952"/>
    </location>
</feature>
<evidence type="ECO:0000256" key="1">
    <source>
        <dbReference type="SAM" id="MobiDB-lite"/>
    </source>
</evidence>
<reference evidence="4 5" key="1">
    <citation type="submission" date="2019-12" db="EMBL/GenBank/DDBJ databases">
        <authorList>
            <person name="Floudas D."/>
            <person name="Bentzer J."/>
            <person name="Ahren D."/>
            <person name="Johansson T."/>
            <person name="Persson P."/>
            <person name="Tunlid A."/>
        </authorList>
    </citation>
    <scope>NUCLEOTIDE SEQUENCE [LARGE SCALE GENOMIC DNA]</scope>
    <source>
        <strain evidence="4 5">CBS 102.39</strain>
    </source>
</reference>
<organism evidence="4 5">
    <name type="scientific">Agrocybe pediades</name>
    <dbReference type="NCBI Taxonomy" id="84607"/>
    <lineage>
        <taxon>Eukaryota</taxon>
        <taxon>Fungi</taxon>
        <taxon>Dikarya</taxon>
        <taxon>Basidiomycota</taxon>
        <taxon>Agaricomycotina</taxon>
        <taxon>Agaricomycetes</taxon>
        <taxon>Agaricomycetidae</taxon>
        <taxon>Agaricales</taxon>
        <taxon>Agaricineae</taxon>
        <taxon>Strophariaceae</taxon>
        <taxon>Agrocybe</taxon>
    </lineage>
</organism>
<dbReference type="InterPro" id="IPR000210">
    <property type="entry name" value="BTB/POZ_dom"/>
</dbReference>
<feature type="transmembrane region" description="Helical" evidence="2">
    <location>
        <begin position="618"/>
        <end position="634"/>
    </location>
</feature>
<keyword evidence="2" id="KW-0472">Membrane</keyword>
<dbReference type="AlphaFoldDB" id="A0A8H4VIE7"/>
<keyword evidence="5" id="KW-1185">Reference proteome</keyword>
<protein>
    <recommendedName>
        <fullName evidence="3">BTB domain-containing protein</fullName>
    </recommendedName>
</protein>
<feature type="transmembrane region" description="Helical" evidence="2">
    <location>
        <begin position="786"/>
        <end position="805"/>
    </location>
</feature>
<dbReference type="EMBL" id="JAACJL010000058">
    <property type="protein sequence ID" value="KAF4610692.1"/>
    <property type="molecule type" value="Genomic_DNA"/>
</dbReference>
<dbReference type="SUPFAM" id="SSF54695">
    <property type="entry name" value="POZ domain"/>
    <property type="match status" value="1"/>
</dbReference>
<proteinExistence type="predicted"/>
<name>A0A8H4VIE7_9AGAR</name>
<evidence type="ECO:0000259" key="3">
    <source>
        <dbReference type="SMART" id="SM00225"/>
    </source>
</evidence>